<sequence length="83" mass="9911">MLNVTIYSKKDCHLCDIAKETLLKIQQELPFSLNEIDIEKDKAAFEKYKYLIPVIEIDGEKVFNYRVNEYEMKNILRLKSQPR</sequence>
<dbReference type="PANTHER" id="PTHR33558">
    <property type="entry name" value="GLUTAREDOXIN-LIKE PROTEIN C5ORF63 HOMOLOG"/>
    <property type="match status" value="1"/>
</dbReference>
<evidence type="ECO:0000313" key="2">
    <source>
        <dbReference type="Proteomes" id="UP000218615"/>
    </source>
</evidence>
<name>A0A284VSC6_9EURY</name>
<dbReference type="Gene3D" id="3.40.30.10">
    <property type="entry name" value="Glutaredoxin"/>
    <property type="match status" value="1"/>
</dbReference>
<proteinExistence type="predicted"/>
<dbReference type="InterPro" id="IPR008554">
    <property type="entry name" value="Glutaredoxin-like"/>
</dbReference>
<dbReference type="Pfam" id="PF05768">
    <property type="entry name" value="Glrx-like"/>
    <property type="match status" value="1"/>
</dbReference>
<dbReference type="EMBL" id="FZMP01000206">
    <property type="protein sequence ID" value="SNQ62093.1"/>
    <property type="molecule type" value="Genomic_DNA"/>
</dbReference>
<accession>A0A284VSC6</accession>
<reference evidence="2" key="1">
    <citation type="submission" date="2017-06" db="EMBL/GenBank/DDBJ databases">
        <authorList>
            <person name="Cremers G."/>
        </authorList>
    </citation>
    <scope>NUCLEOTIDE SEQUENCE [LARGE SCALE GENOMIC DNA]</scope>
</reference>
<gene>
    <name evidence="1" type="ORF">MNV_590026</name>
</gene>
<dbReference type="InterPro" id="IPR036249">
    <property type="entry name" value="Thioredoxin-like_sf"/>
</dbReference>
<dbReference type="AlphaFoldDB" id="A0A284VSC6"/>
<dbReference type="OrthoDB" id="286273at2157"/>
<dbReference type="CDD" id="cd02976">
    <property type="entry name" value="NrdH"/>
    <property type="match status" value="1"/>
</dbReference>
<keyword evidence="2" id="KW-1185">Reference proteome</keyword>
<organism evidence="1 2">
    <name type="scientific">Candidatus Methanoperedens nitratireducens</name>
    <dbReference type="NCBI Taxonomy" id="1392998"/>
    <lineage>
        <taxon>Archaea</taxon>
        <taxon>Methanobacteriati</taxon>
        <taxon>Methanobacteriota</taxon>
        <taxon>Stenosarchaea group</taxon>
        <taxon>Methanomicrobia</taxon>
        <taxon>Methanosarcinales</taxon>
        <taxon>ANME-2 cluster</taxon>
        <taxon>Candidatus Methanoperedentaceae</taxon>
        <taxon>Candidatus Methanoperedens</taxon>
    </lineage>
</organism>
<evidence type="ECO:0000313" key="1">
    <source>
        <dbReference type="EMBL" id="SNQ62093.1"/>
    </source>
</evidence>
<dbReference type="InterPro" id="IPR052565">
    <property type="entry name" value="Glutaredoxin-like_YDR286C"/>
</dbReference>
<dbReference type="PANTHER" id="PTHR33558:SF1">
    <property type="entry name" value="GLUTAREDOXIN-LIKE PROTEIN C5ORF63 HOMOLOG"/>
    <property type="match status" value="1"/>
</dbReference>
<dbReference type="Proteomes" id="UP000218615">
    <property type="component" value="Unassembled WGS sequence"/>
</dbReference>
<dbReference type="RefSeq" id="WP_096206709.1">
    <property type="nucleotide sequence ID" value="NZ_FZMP01000206.1"/>
</dbReference>
<protein>
    <submittedName>
        <fullName evidence="1">Glutaredoxin:Glutaredoxin 2</fullName>
    </submittedName>
</protein>
<dbReference type="SUPFAM" id="SSF52833">
    <property type="entry name" value="Thioredoxin-like"/>
    <property type="match status" value="1"/>
</dbReference>